<feature type="domain" description="TM7S3/TM198-like" evidence="7">
    <location>
        <begin position="291"/>
        <end position="334"/>
    </location>
</feature>
<keyword evidence="4 5" id="KW-0472">Membrane</keyword>
<evidence type="ECO:0000313" key="9">
    <source>
        <dbReference type="Proteomes" id="UP000812440"/>
    </source>
</evidence>
<dbReference type="Proteomes" id="UP000812440">
    <property type="component" value="Chromosome 3"/>
</dbReference>
<keyword evidence="6" id="KW-0732">Signal</keyword>
<feature type="transmembrane region" description="Helical" evidence="5">
    <location>
        <begin position="288"/>
        <end position="305"/>
    </location>
</feature>
<evidence type="ECO:0000256" key="1">
    <source>
        <dbReference type="ARBA" id="ARBA00004141"/>
    </source>
</evidence>
<dbReference type="AlphaFoldDB" id="A0A8T2J5G2"/>
<evidence type="ECO:0000259" key="7">
    <source>
        <dbReference type="Pfam" id="PF13886"/>
    </source>
</evidence>
<evidence type="ECO:0000256" key="5">
    <source>
        <dbReference type="SAM" id="Phobius"/>
    </source>
</evidence>
<dbReference type="PANTHER" id="PTHR15937:SF3">
    <property type="entry name" value="TRANSMEMBRANE 7 SUPERFAMILY MEMBER 3"/>
    <property type="match status" value="1"/>
</dbReference>
<feature type="transmembrane region" description="Helical" evidence="5">
    <location>
        <begin position="312"/>
        <end position="336"/>
    </location>
</feature>
<feature type="transmembrane region" description="Helical" evidence="5">
    <location>
        <begin position="426"/>
        <end position="445"/>
    </location>
</feature>
<feature type="transmembrane region" description="Helical" evidence="5">
    <location>
        <begin position="383"/>
        <end position="404"/>
    </location>
</feature>
<proteinExistence type="predicted"/>
<evidence type="ECO:0000256" key="6">
    <source>
        <dbReference type="SAM" id="SignalP"/>
    </source>
</evidence>
<comment type="caution">
    <text evidence="8">The sequence shown here is derived from an EMBL/GenBank/DDBJ whole genome shotgun (WGS) entry which is preliminary data.</text>
</comment>
<dbReference type="InterPro" id="IPR042502">
    <property type="entry name" value="TM7SF3"/>
</dbReference>
<dbReference type="OrthoDB" id="5967337at2759"/>
<feature type="chain" id="PRO_5035844197" description="TM7S3/TM198-like domain-containing protein" evidence="6">
    <location>
        <begin position="21"/>
        <end position="511"/>
    </location>
</feature>
<gene>
    <name evidence="8" type="ORF">GDO86_004945</name>
</gene>
<evidence type="ECO:0000256" key="4">
    <source>
        <dbReference type="ARBA" id="ARBA00023136"/>
    </source>
</evidence>
<accession>A0A8T2J5G2</accession>
<organism evidence="8 9">
    <name type="scientific">Hymenochirus boettgeri</name>
    <name type="common">Congo dwarf clawed frog</name>
    <dbReference type="NCBI Taxonomy" id="247094"/>
    <lineage>
        <taxon>Eukaryota</taxon>
        <taxon>Metazoa</taxon>
        <taxon>Chordata</taxon>
        <taxon>Craniata</taxon>
        <taxon>Vertebrata</taxon>
        <taxon>Euteleostomi</taxon>
        <taxon>Amphibia</taxon>
        <taxon>Batrachia</taxon>
        <taxon>Anura</taxon>
        <taxon>Pipoidea</taxon>
        <taxon>Pipidae</taxon>
        <taxon>Pipinae</taxon>
        <taxon>Hymenochirus</taxon>
    </lineage>
</organism>
<comment type="subcellular location">
    <subcellularLocation>
        <location evidence="1">Membrane</location>
        <topology evidence="1">Multi-pass membrane protein</topology>
    </subcellularLocation>
</comment>
<keyword evidence="3 5" id="KW-1133">Transmembrane helix</keyword>
<dbReference type="EMBL" id="JAACNH010000006">
    <property type="protein sequence ID" value="KAG8438570.1"/>
    <property type="molecule type" value="Genomic_DNA"/>
</dbReference>
<protein>
    <recommendedName>
        <fullName evidence="7">TM7S3/TM198-like domain-containing protein</fullName>
    </recommendedName>
</protein>
<evidence type="ECO:0000313" key="8">
    <source>
        <dbReference type="EMBL" id="KAG8438570.1"/>
    </source>
</evidence>
<keyword evidence="9" id="KW-1185">Reference proteome</keyword>
<evidence type="ECO:0000256" key="3">
    <source>
        <dbReference type="ARBA" id="ARBA00022989"/>
    </source>
</evidence>
<feature type="signal peptide" evidence="6">
    <location>
        <begin position="1"/>
        <end position="20"/>
    </location>
</feature>
<dbReference type="PANTHER" id="PTHR15937">
    <property type="entry name" value="TRANSMEMBRANE 7 SUPERFAMILY MEMBER 3"/>
    <property type="match status" value="1"/>
</dbReference>
<dbReference type="GO" id="GO:0043069">
    <property type="term" value="P:negative regulation of programmed cell death"/>
    <property type="evidence" value="ECO:0007669"/>
    <property type="project" value="TreeGrafter"/>
</dbReference>
<name>A0A8T2J5G2_9PIPI</name>
<evidence type="ECO:0000256" key="2">
    <source>
        <dbReference type="ARBA" id="ARBA00022692"/>
    </source>
</evidence>
<feature type="domain" description="TM7S3/TM198-like" evidence="7">
    <location>
        <begin position="340"/>
        <end position="443"/>
    </location>
</feature>
<keyword evidence="2 5" id="KW-0812">Transmembrane</keyword>
<dbReference type="Pfam" id="PF25992">
    <property type="entry name" value="Ig_TM7SF3_N"/>
    <property type="match status" value="1"/>
</dbReference>
<sequence>MGPPGALGCLYLVLWVGGWGVTGLQEVSIGKFTELRLNHSTPTEILLQNIPANVSYVLFHVHTRYQNVTVSLSKIPFANDSLTGNDAGLLNVLRAEQTVCTWYLESVDLNQVLAIAVTVPYGDRDPIPGACNLEFTLDIDPNVYLQYNLYETVITFAPANLGYARGSLAPPCDVMMDEQSRWRLQYDVYQYFLPENNLNDTILLAHLDRMSMVQQIISNGIKTVTLTSSDLTKVSFSSMPGQGVIYNVVVRDPLLNTSAAYVPAHTYACNFTDTMDNCYTLGKASTKVFFLFCSFFGLFICFFGHRFLKTEFFFMGFIIVGFLVFVFLTRVTALGYDGGYATFRSDTIFWLTFACISLVVPVSLVACARILNILTCGIVGSYTMVLAVDGFVFTSLAYITLNILKRAVNQAFSNAFTNVPFQTNDFIIIAFWILLAIGGISTQLYRERDKAPFPPTPYLLWTRDRERRKTNVLDPSYHIPPIKDRMMIRLAQLRDFFRTEQPTGERTPLLL</sequence>
<dbReference type="InterPro" id="IPR025256">
    <property type="entry name" value="TM7S3/TM198-like_dom"/>
</dbReference>
<feature type="transmembrane region" description="Helical" evidence="5">
    <location>
        <begin position="348"/>
        <end position="371"/>
    </location>
</feature>
<dbReference type="Pfam" id="PF13886">
    <property type="entry name" value="TM7S3_TM198"/>
    <property type="match status" value="2"/>
</dbReference>
<reference evidence="8" key="1">
    <citation type="thesis" date="2020" institute="ProQuest LLC" country="789 East Eisenhower Parkway, Ann Arbor, MI, USA">
        <title>Comparative Genomics and Chromosome Evolution.</title>
        <authorList>
            <person name="Mudd A.B."/>
        </authorList>
    </citation>
    <scope>NUCLEOTIDE SEQUENCE</scope>
    <source>
        <strain evidence="8">Female2</strain>
        <tissue evidence="8">Blood</tissue>
    </source>
</reference>
<dbReference type="GO" id="GO:0005886">
    <property type="term" value="C:plasma membrane"/>
    <property type="evidence" value="ECO:0007669"/>
    <property type="project" value="TreeGrafter"/>
</dbReference>